<comment type="similarity">
    <text evidence="1 4">Belongs to the universal ribosomal protein uL24 family.</text>
</comment>
<evidence type="ECO:0000256" key="2">
    <source>
        <dbReference type="ARBA" id="ARBA00022980"/>
    </source>
</evidence>
<reference evidence="7" key="1">
    <citation type="submission" date="2020-10" db="EMBL/GenBank/DDBJ databases">
        <title>Unveiling of a novel bifunctional photoreceptor, Dualchrome1, isolated from a cosmopolitan green alga.</title>
        <authorList>
            <person name="Suzuki S."/>
            <person name="Kawachi M."/>
        </authorList>
    </citation>
    <scope>NUCLEOTIDE SEQUENCE</scope>
    <source>
        <strain evidence="7">NIES 2893</strain>
    </source>
</reference>
<dbReference type="InterPro" id="IPR041988">
    <property type="entry name" value="Ribosomal_uL24_KOW"/>
</dbReference>
<feature type="domain" description="KOW" evidence="6">
    <location>
        <begin position="55"/>
        <end position="82"/>
    </location>
</feature>
<feature type="region of interest" description="Disordered" evidence="5">
    <location>
        <begin position="155"/>
        <end position="174"/>
    </location>
</feature>
<comment type="caution">
    <text evidence="7">The sequence shown here is derived from an EMBL/GenBank/DDBJ whole genome shotgun (WGS) entry which is preliminary data.</text>
</comment>
<gene>
    <name evidence="7" type="ORF">PPROV_000140000</name>
</gene>
<dbReference type="SMART" id="SM00739">
    <property type="entry name" value="KOW"/>
    <property type="match status" value="1"/>
</dbReference>
<evidence type="ECO:0000313" key="7">
    <source>
        <dbReference type="EMBL" id="GHP02644.1"/>
    </source>
</evidence>
<dbReference type="InterPro" id="IPR005824">
    <property type="entry name" value="KOW"/>
</dbReference>
<dbReference type="Gene3D" id="2.30.30.30">
    <property type="match status" value="1"/>
</dbReference>
<dbReference type="GO" id="GO:0006412">
    <property type="term" value="P:translation"/>
    <property type="evidence" value="ECO:0007669"/>
    <property type="project" value="InterPro"/>
</dbReference>
<dbReference type="EMBL" id="BNJQ01000003">
    <property type="protein sequence ID" value="GHP02644.1"/>
    <property type="molecule type" value="Genomic_DNA"/>
</dbReference>
<keyword evidence="2 4" id="KW-0689">Ribosomal protein</keyword>
<dbReference type="InterPro" id="IPR057264">
    <property type="entry name" value="Ribosomal_uL24_C"/>
</dbReference>
<keyword evidence="3 4" id="KW-0687">Ribonucleoprotein</keyword>
<dbReference type="InterPro" id="IPR014722">
    <property type="entry name" value="Rib_uL2_dom2"/>
</dbReference>
<dbReference type="InterPro" id="IPR005825">
    <property type="entry name" value="Ribosomal_uL24_CS"/>
</dbReference>
<dbReference type="GO" id="GO:0003735">
    <property type="term" value="F:structural constituent of ribosome"/>
    <property type="evidence" value="ECO:0007669"/>
    <property type="project" value="InterPro"/>
</dbReference>
<evidence type="ECO:0000259" key="6">
    <source>
        <dbReference type="SMART" id="SM00739"/>
    </source>
</evidence>
<dbReference type="CDD" id="cd06089">
    <property type="entry name" value="KOW_RPL26"/>
    <property type="match status" value="1"/>
</dbReference>
<dbReference type="AlphaFoldDB" id="A0A830H6I6"/>
<name>A0A830H6I6_9CHLO</name>
<dbReference type="SUPFAM" id="SSF50104">
    <property type="entry name" value="Translation proteins SH3-like domain"/>
    <property type="match status" value="1"/>
</dbReference>
<evidence type="ECO:0000256" key="3">
    <source>
        <dbReference type="ARBA" id="ARBA00023274"/>
    </source>
</evidence>
<dbReference type="InterPro" id="IPR008991">
    <property type="entry name" value="Translation_prot_SH3-like_sf"/>
</dbReference>
<dbReference type="PROSITE" id="PS01108">
    <property type="entry name" value="RIBOSOMAL_L24"/>
    <property type="match status" value="1"/>
</dbReference>
<dbReference type="Pfam" id="PF00467">
    <property type="entry name" value="KOW"/>
    <property type="match status" value="1"/>
</dbReference>
<organism evidence="7 8">
    <name type="scientific">Pycnococcus provasolii</name>
    <dbReference type="NCBI Taxonomy" id="41880"/>
    <lineage>
        <taxon>Eukaryota</taxon>
        <taxon>Viridiplantae</taxon>
        <taxon>Chlorophyta</taxon>
        <taxon>Pseudoscourfieldiophyceae</taxon>
        <taxon>Pseudoscourfieldiales</taxon>
        <taxon>Pycnococcaceae</taxon>
        <taxon>Pycnococcus</taxon>
    </lineage>
</organism>
<sequence>MMLATSSFKGARVNTAPRVRQVAATPQRMIAVQAKKPWIKQECKPNSKPVRIPMHVRLGDTVQVIAGDDKGKVGEVVEVLTKKGKVVVREVNMTYRTVPPRGEDAAGSVIRKESPIHHSKVMLYSTKEKVASRVGHKILDDGRKVRILVKTGEVVEAAERSREPEASEEGESSE</sequence>
<dbReference type="GO" id="GO:0005840">
    <property type="term" value="C:ribosome"/>
    <property type="evidence" value="ECO:0007669"/>
    <property type="project" value="UniProtKB-KW"/>
</dbReference>
<dbReference type="OrthoDB" id="359154at2759"/>
<dbReference type="GO" id="GO:0003723">
    <property type="term" value="F:RNA binding"/>
    <property type="evidence" value="ECO:0007669"/>
    <property type="project" value="InterPro"/>
</dbReference>
<evidence type="ECO:0000256" key="1">
    <source>
        <dbReference type="ARBA" id="ARBA00010618"/>
    </source>
</evidence>
<dbReference type="GO" id="GO:1990904">
    <property type="term" value="C:ribonucleoprotein complex"/>
    <property type="evidence" value="ECO:0007669"/>
    <property type="project" value="UniProtKB-KW"/>
</dbReference>
<evidence type="ECO:0000256" key="5">
    <source>
        <dbReference type="SAM" id="MobiDB-lite"/>
    </source>
</evidence>
<dbReference type="NCBIfam" id="TIGR01079">
    <property type="entry name" value="rplX_bact"/>
    <property type="match status" value="1"/>
</dbReference>
<accession>A0A830H6I6</accession>
<proteinExistence type="inferred from homology"/>
<protein>
    <submittedName>
        <fullName evidence="7">50S ribosomal protein L24</fullName>
    </submittedName>
</protein>
<dbReference type="InterPro" id="IPR003256">
    <property type="entry name" value="Ribosomal_uL24"/>
</dbReference>
<evidence type="ECO:0000313" key="8">
    <source>
        <dbReference type="Proteomes" id="UP000660262"/>
    </source>
</evidence>
<dbReference type="Proteomes" id="UP000660262">
    <property type="component" value="Unassembled WGS sequence"/>
</dbReference>
<keyword evidence="8" id="KW-1185">Reference proteome</keyword>
<dbReference type="PANTHER" id="PTHR12903">
    <property type="entry name" value="MITOCHONDRIAL RIBOSOMAL PROTEIN L24"/>
    <property type="match status" value="1"/>
</dbReference>
<evidence type="ECO:0000256" key="4">
    <source>
        <dbReference type="RuleBase" id="RU003477"/>
    </source>
</evidence>
<dbReference type="Pfam" id="PF17136">
    <property type="entry name" value="ribosomal_L24"/>
    <property type="match status" value="1"/>
</dbReference>
<dbReference type="HAMAP" id="MF_01326_B">
    <property type="entry name" value="Ribosomal_uL24_B"/>
    <property type="match status" value="1"/>
</dbReference>